<dbReference type="InterPro" id="IPR029063">
    <property type="entry name" value="SAM-dependent_MTases_sf"/>
</dbReference>
<feature type="domain" description="Methyltransferase type 11" evidence="1">
    <location>
        <begin position="76"/>
        <end position="133"/>
    </location>
</feature>
<evidence type="ECO:0000313" key="3">
    <source>
        <dbReference type="Proteomes" id="UP000077875"/>
    </source>
</evidence>
<dbReference type="InterPro" id="IPR013216">
    <property type="entry name" value="Methyltransf_11"/>
</dbReference>
<evidence type="ECO:0000259" key="1">
    <source>
        <dbReference type="Pfam" id="PF08241"/>
    </source>
</evidence>
<dbReference type="STRING" id="376489.A5892_11915"/>
<dbReference type="Pfam" id="PF08241">
    <property type="entry name" value="Methyltransf_11"/>
    <property type="match status" value="1"/>
</dbReference>
<dbReference type="AlphaFoldDB" id="A0A172YFT8"/>
<name>A0A172YFT8_9GAMM</name>
<keyword evidence="3" id="KW-1185">Reference proteome</keyword>
<proteinExistence type="predicted"/>
<gene>
    <name evidence="2" type="ORF">A5892_11915</name>
</gene>
<dbReference type="SUPFAM" id="SSF53335">
    <property type="entry name" value="S-adenosyl-L-methionine-dependent methyltransferases"/>
    <property type="match status" value="1"/>
</dbReference>
<dbReference type="EMBL" id="CP015243">
    <property type="protein sequence ID" value="ANF58084.1"/>
    <property type="molecule type" value="Genomic_DNA"/>
</dbReference>
<dbReference type="Gene3D" id="3.40.50.150">
    <property type="entry name" value="Vaccinia Virus protein VP39"/>
    <property type="match status" value="1"/>
</dbReference>
<protein>
    <recommendedName>
        <fullName evidence="1">Methyltransferase type 11 domain-containing protein</fullName>
    </recommendedName>
</protein>
<dbReference type="Proteomes" id="UP000077875">
    <property type="component" value="Chromosome"/>
</dbReference>
<sequence length="264" mass="30435">MSNLPSAQTLQLAERYERAQNFWGKRPGRALWRFERACLGPVIEPLIGLHALEFSAAEPLLPLAQMRHSMRWAAVRGHAESSSTLVCDPSSLPLEDECLDLVIIHHLLEVVPEPHHLLREAARVMLDHGKLVIIGWQPLGIGALRYLGPKRNKSFPFDQKWRSVHRLKDWLAFVDFEIERVDYCAFSLSPHGGGWESLLRRYNLPFGHSFVILARRKRLRMIPLKPRFVPRLMIRPNPIGLNACRQRCENVRHQPSEHPSLVEE</sequence>
<dbReference type="GO" id="GO:0008757">
    <property type="term" value="F:S-adenosylmethionine-dependent methyltransferase activity"/>
    <property type="evidence" value="ECO:0007669"/>
    <property type="project" value="InterPro"/>
</dbReference>
<evidence type="ECO:0000313" key="2">
    <source>
        <dbReference type="EMBL" id="ANF58084.1"/>
    </source>
</evidence>
<dbReference type="KEGG" id="haa:A5892_11915"/>
<accession>A0A172YFT8</accession>
<dbReference type="RefSeq" id="WP_064122990.1">
    <property type="nucleotide sequence ID" value="NZ_CP015243.1"/>
</dbReference>
<organism evidence="2 3">
    <name type="scientific">Halotalea alkalilenta</name>
    <dbReference type="NCBI Taxonomy" id="376489"/>
    <lineage>
        <taxon>Bacteria</taxon>
        <taxon>Pseudomonadati</taxon>
        <taxon>Pseudomonadota</taxon>
        <taxon>Gammaproteobacteria</taxon>
        <taxon>Oceanospirillales</taxon>
        <taxon>Halomonadaceae</taxon>
        <taxon>Halotalea</taxon>
    </lineage>
</organism>
<reference evidence="2 3" key="1">
    <citation type="submission" date="2016-04" db="EMBL/GenBank/DDBJ databases">
        <title>Complete Genome Sequence of Halotalea alkalilenta IHB B 13600.</title>
        <authorList>
            <person name="Swarnkar M.K."/>
            <person name="Sharma A."/>
            <person name="Kaushal K."/>
            <person name="Soni R."/>
            <person name="Rana S."/>
            <person name="Singh A.K."/>
            <person name="Gulati A."/>
        </authorList>
    </citation>
    <scope>NUCLEOTIDE SEQUENCE [LARGE SCALE GENOMIC DNA]</scope>
    <source>
        <strain evidence="2 3">IHB B 13600</strain>
    </source>
</reference>